<dbReference type="Proteomes" id="UP000262954">
    <property type="component" value="Unassembled WGS sequence"/>
</dbReference>
<dbReference type="InterPro" id="IPR051532">
    <property type="entry name" value="Ester_Hydrolysis_Enzymes"/>
</dbReference>
<dbReference type="InterPro" id="IPR036514">
    <property type="entry name" value="SGNH_hydro_sf"/>
</dbReference>
<evidence type="ECO:0000313" key="2">
    <source>
        <dbReference type="EMBL" id="HBJ09341.1"/>
    </source>
</evidence>
<dbReference type="PANTHER" id="PTHR30383">
    <property type="entry name" value="THIOESTERASE 1/PROTEASE 1/LYSOPHOSPHOLIPASE L1"/>
    <property type="match status" value="1"/>
</dbReference>
<accession>A0A316R4N4</accession>
<reference evidence="2 3" key="1">
    <citation type="journal article" date="2018" name="Nat. Biotechnol.">
        <title>A standardized bacterial taxonomy based on genome phylogeny substantially revises the tree of life.</title>
        <authorList>
            <person name="Parks D.H."/>
            <person name="Chuvochina M."/>
            <person name="Waite D.W."/>
            <person name="Rinke C."/>
            <person name="Skarshewski A."/>
            <person name="Chaumeil P.A."/>
            <person name="Hugenholtz P."/>
        </authorList>
    </citation>
    <scope>NUCLEOTIDE SEQUENCE [LARGE SCALE GENOMIC DNA]</scope>
    <source>
        <strain evidence="2">UBA11482</strain>
    </source>
</reference>
<dbReference type="EMBL" id="DNWC01000132">
    <property type="protein sequence ID" value="HBJ09341.1"/>
    <property type="molecule type" value="Genomic_DNA"/>
</dbReference>
<dbReference type="CDD" id="cd04501">
    <property type="entry name" value="SGNH_hydrolase_like_4"/>
    <property type="match status" value="1"/>
</dbReference>
<evidence type="ECO:0000313" key="3">
    <source>
        <dbReference type="Proteomes" id="UP000262954"/>
    </source>
</evidence>
<dbReference type="Pfam" id="PF13472">
    <property type="entry name" value="Lipase_GDSL_2"/>
    <property type="match status" value="1"/>
</dbReference>
<evidence type="ECO:0000259" key="1">
    <source>
        <dbReference type="Pfam" id="PF13472"/>
    </source>
</evidence>
<dbReference type="InterPro" id="IPR013830">
    <property type="entry name" value="SGNH_hydro"/>
</dbReference>
<comment type="caution">
    <text evidence="2">The sequence shown here is derived from an EMBL/GenBank/DDBJ whole genome shotgun (WGS) entry which is preliminary data.</text>
</comment>
<gene>
    <name evidence="2" type="ORF">DDY73_10095</name>
</gene>
<feature type="domain" description="SGNH hydrolase-type esterase" evidence="1">
    <location>
        <begin position="55"/>
        <end position="219"/>
    </location>
</feature>
<dbReference type="RefSeq" id="WP_031258828.1">
    <property type="nucleotide sequence ID" value="NZ_AP028032.1"/>
</dbReference>
<dbReference type="SUPFAM" id="SSF52266">
    <property type="entry name" value="SGNH hydrolase"/>
    <property type="match status" value="1"/>
</dbReference>
<organism evidence="2 3">
    <name type="scientific">Coprobacter fastidiosus</name>
    <dbReference type="NCBI Taxonomy" id="1099853"/>
    <lineage>
        <taxon>Bacteria</taxon>
        <taxon>Pseudomonadati</taxon>
        <taxon>Bacteroidota</taxon>
        <taxon>Bacteroidia</taxon>
        <taxon>Bacteroidales</taxon>
        <taxon>Barnesiellaceae</taxon>
        <taxon>Coprobacter</taxon>
    </lineage>
</organism>
<dbReference type="AlphaFoldDB" id="A0A316R4N4"/>
<dbReference type="PANTHER" id="PTHR30383:SF5">
    <property type="entry name" value="SGNH HYDROLASE-TYPE ESTERASE DOMAIN-CONTAINING PROTEIN"/>
    <property type="match status" value="1"/>
</dbReference>
<dbReference type="GO" id="GO:0004622">
    <property type="term" value="F:phosphatidylcholine lysophospholipase activity"/>
    <property type="evidence" value="ECO:0007669"/>
    <property type="project" value="TreeGrafter"/>
</dbReference>
<dbReference type="GeneID" id="92928320"/>
<sequence length="233" mass="26040">MKKLILIVCGTVLFSFPFISSVKSQDLYEKANIRKYEKANQELPATTKKEKRVVFMGNSITEGWVGTHPEFFTENNYIGRGISGQTSPQMLMRFYGDVVALKPKAVVINAGTNDVAENTGAYHPEFTLNNIKAMASIAEANGIKVILTSVLPASQIKWRLDIKDAPQKIIALNKEIEAYAKANKYGYVDYFSAMKDEKNGLPEKLSKDGVHPNGEGYKIMEKLVKEEIKKIVK</sequence>
<proteinExistence type="predicted"/>
<dbReference type="Gene3D" id="3.40.50.1110">
    <property type="entry name" value="SGNH hydrolase"/>
    <property type="match status" value="1"/>
</dbReference>
<name>A0A316R4N4_9BACT</name>
<protein>
    <submittedName>
        <fullName evidence="2">Capsular biosynthesis protein</fullName>
    </submittedName>
</protein>